<evidence type="ECO:0000313" key="8">
    <source>
        <dbReference type="EMBL" id="GGF54921.1"/>
    </source>
</evidence>
<dbReference type="Gene3D" id="1.10.10.10">
    <property type="entry name" value="Winged helix-like DNA-binding domain superfamily/Winged helix DNA-binding domain"/>
    <property type="match status" value="1"/>
</dbReference>
<feature type="domain" description="HTH gntR-type" evidence="7">
    <location>
        <begin position="9"/>
        <end position="77"/>
    </location>
</feature>
<dbReference type="InterPro" id="IPR000524">
    <property type="entry name" value="Tscrpt_reg_HTH_GntR"/>
</dbReference>
<name>A0A917BQ66_9PROT</name>
<evidence type="ECO:0000256" key="2">
    <source>
        <dbReference type="ARBA" id="ARBA00023015"/>
    </source>
</evidence>
<dbReference type="InterPro" id="IPR036388">
    <property type="entry name" value="WH-like_DNA-bd_sf"/>
</dbReference>
<evidence type="ECO:0000256" key="3">
    <source>
        <dbReference type="ARBA" id="ARBA00023125"/>
    </source>
</evidence>
<keyword evidence="2" id="KW-0805">Transcription regulation</keyword>
<gene>
    <name evidence="8" type="primary">pdhR</name>
    <name evidence="8" type="ORF">GCM10011332_05370</name>
</gene>
<dbReference type="CDD" id="cd07377">
    <property type="entry name" value="WHTH_GntR"/>
    <property type="match status" value="1"/>
</dbReference>
<evidence type="ECO:0000256" key="1">
    <source>
        <dbReference type="ARBA" id="ARBA00022491"/>
    </source>
</evidence>
<sequence length="265" mass="30399">MPYEKVKQEKIADVVAKQLENNILQGLWIPGDRLPAERDLAVQMAVSRPSLRNAIGQLEKQGLVETRQGGGTFVKNFLGPSLTDPLMQMFQTHPDTASDFVEFRSIIEGNAAYFAALRSTDADRAILKNCFEAMERAHQEDDPHEEADIDADFHLAIAEASHNVVLLHIMRAMVNVLREGVFYNRMQLYTRRGARDLLLKQHRAIYEPVMSGDPDEARKAAKAHLAYVQDVMRDLEREEMRQNVSQQRLERYLKKDEKRQRKAVK</sequence>
<evidence type="ECO:0000313" key="9">
    <source>
        <dbReference type="Proteomes" id="UP000632498"/>
    </source>
</evidence>
<keyword evidence="4" id="KW-0804">Transcription</keyword>
<dbReference type="RefSeq" id="WP_188661226.1">
    <property type="nucleotide sequence ID" value="NZ_BMHV01000003.1"/>
</dbReference>
<evidence type="ECO:0000256" key="5">
    <source>
        <dbReference type="ARBA" id="ARBA00037357"/>
    </source>
</evidence>
<keyword evidence="9" id="KW-1185">Reference proteome</keyword>
<dbReference type="SUPFAM" id="SSF48008">
    <property type="entry name" value="GntR ligand-binding domain-like"/>
    <property type="match status" value="1"/>
</dbReference>
<dbReference type="PRINTS" id="PR00035">
    <property type="entry name" value="HTHGNTR"/>
</dbReference>
<keyword evidence="1" id="KW-0678">Repressor</keyword>
<dbReference type="Pfam" id="PF00392">
    <property type="entry name" value="GntR"/>
    <property type="match status" value="1"/>
</dbReference>
<reference evidence="8" key="2">
    <citation type="submission" date="2020-09" db="EMBL/GenBank/DDBJ databases">
        <authorList>
            <person name="Sun Q."/>
            <person name="Zhou Y."/>
        </authorList>
    </citation>
    <scope>NUCLEOTIDE SEQUENCE</scope>
    <source>
        <strain evidence="8">CGMCC 1.15254</strain>
    </source>
</reference>
<evidence type="ECO:0000256" key="4">
    <source>
        <dbReference type="ARBA" id="ARBA00023163"/>
    </source>
</evidence>
<dbReference type="Pfam" id="PF07729">
    <property type="entry name" value="FCD"/>
    <property type="match status" value="1"/>
</dbReference>
<dbReference type="SMART" id="SM00345">
    <property type="entry name" value="HTH_GNTR"/>
    <property type="match status" value="1"/>
</dbReference>
<dbReference type="Gene3D" id="1.20.120.530">
    <property type="entry name" value="GntR ligand-binding domain-like"/>
    <property type="match status" value="1"/>
</dbReference>
<accession>A0A917BQ66</accession>
<dbReference type="AlphaFoldDB" id="A0A917BQ66"/>
<dbReference type="PROSITE" id="PS50949">
    <property type="entry name" value="HTH_GNTR"/>
    <property type="match status" value="1"/>
</dbReference>
<reference evidence="8" key="1">
    <citation type="journal article" date="2014" name="Int. J. Syst. Evol. Microbiol.">
        <title>Complete genome sequence of Corynebacterium casei LMG S-19264T (=DSM 44701T), isolated from a smear-ripened cheese.</title>
        <authorList>
            <consortium name="US DOE Joint Genome Institute (JGI-PGF)"/>
            <person name="Walter F."/>
            <person name="Albersmeier A."/>
            <person name="Kalinowski J."/>
            <person name="Ruckert C."/>
        </authorList>
    </citation>
    <scope>NUCLEOTIDE SEQUENCE</scope>
    <source>
        <strain evidence="8">CGMCC 1.15254</strain>
    </source>
</reference>
<dbReference type="PANTHER" id="PTHR43537">
    <property type="entry name" value="TRANSCRIPTIONAL REGULATOR, GNTR FAMILY"/>
    <property type="match status" value="1"/>
</dbReference>
<proteinExistence type="predicted"/>
<protein>
    <recommendedName>
        <fullName evidence="6">Pyruvate dehydrogenase complex repressor</fullName>
    </recommendedName>
</protein>
<dbReference type="InterPro" id="IPR011711">
    <property type="entry name" value="GntR_C"/>
</dbReference>
<dbReference type="InterPro" id="IPR008920">
    <property type="entry name" value="TF_FadR/GntR_C"/>
</dbReference>
<dbReference type="SMART" id="SM00895">
    <property type="entry name" value="FCD"/>
    <property type="match status" value="1"/>
</dbReference>
<dbReference type="SUPFAM" id="SSF46785">
    <property type="entry name" value="Winged helix' DNA-binding domain"/>
    <property type="match status" value="1"/>
</dbReference>
<evidence type="ECO:0000259" key="7">
    <source>
        <dbReference type="PROSITE" id="PS50949"/>
    </source>
</evidence>
<comment type="caution">
    <text evidence="8">The sequence shown here is derived from an EMBL/GenBank/DDBJ whole genome shotgun (WGS) entry which is preliminary data.</text>
</comment>
<dbReference type="InterPro" id="IPR036390">
    <property type="entry name" value="WH_DNA-bd_sf"/>
</dbReference>
<comment type="function">
    <text evidence="5">Transcriptional repressor for the pyruvate dehydrogenase complex genes aceEF and lpd.</text>
</comment>
<organism evidence="8 9">
    <name type="scientific">Terasakiella brassicae</name>
    <dbReference type="NCBI Taxonomy" id="1634917"/>
    <lineage>
        <taxon>Bacteria</taxon>
        <taxon>Pseudomonadati</taxon>
        <taxon>Pseudomonadota</taxon>
        <taxon>Alphaproteobacteria</taxon>
        <taxon>Rhodospirillales</taxon>
        <taxon>Terasakiellaceae</taxon>
        <taxon>Terasakiella</taxon>
    </lineage>
</organism>
<dbReference type="Proteomes" id="UP000632498">
    <property type="component" value="Unassembled WGS sequence"/>
</dbReference>
<dbReference type="PANTHER" id="PTHR43537:SF34">
    <property type="entry name" value="PYRUVATE DEHYDROGENASE COMPLEX REPRESSOR"/>
    <property type="match status" value="1"/>
</dbReference>
<dbReference type="GO" id="GO:0003677">
    <property type="term" value="F:DNA binding"/>
    <property type="evidence" value="ECO:0007669"/>
    <property type="project" value="UniProtKB-KW"/>
</dbReference>
<evidence type="ECO:0000256" key="6">
    <source>
        <dbReference type="ARBA" id="ARBA00039592"/>
    </source>
</evidence>
<dbReference type="GO" id="GO:0003700">
    <property type="term" value="F:DNA-binding transcription factor activity"/>
    <property type="evidence" value="ECO:0007669"/>
    <property type="project" value="InterPro"/>
</dbReference>
<dbReference type="EMBL" id="BMHV01000003">
    <property type="protein sequence ID" value="GGF54921.1"/>
    <property type="molecule type" value="Genomic_DNA"/>
</dbReference>
<keyword evidence="3" id="KW-0238">DNA-binding</keyword>